<feature type="compositionally biased region" description="Polar residues" evidence="12">
    <location>
        <begin position="622"/>
        <end position="637"/>
    </location>
</feature>
<protein>
    <recommendedName>
        <fullName evidence="3">non-specific serine/threonine protein kinase</fullName>
        <ecNumber evidence="3">2.7.11.1</ecNumber>
    </recommendedName>
</protein>
<evidence type="ECO:0000256" key="9">
    <source>
        <dbReference type="ARBA" id="ARBA00022840"/>
    </source>
</evidence>
<evidence type="ECO:0000256" key="4">
    <source>
        <dbReference type="ARBA" id="ARBA00022527"/>
    </source>
</evidence>
<evidence type="ECO:0000256" key="5">
    <source>
        <dbReference type="ARBA" id="ARBA00022553"/>
    </source>
</evidence>
<keyword evidence="8 14" id="KW-0418">Kinase</keyword>
<dbReference type="GO" id="GO:0005935">
    <property type="term" value="C:cellular bud neck"/>
    <property type="evidence" value="ECO:0007669"/>
    <property type="project" value="UniProtKB-SubCell"/>
</dbReference>
<dbReference type="GO" id="GO:0005524">
    <property type="term" value="F:ATP binding"/>
    <property type="evidence" value="ECO:0007669"/>
    <property type="project" value="UniProtKB-KW"/>
</dbReference>
<feature type="compositionally biased region" description="Polar residues" evidence="12">
    <location>
        <begin position="961"/>
        <end position="973"/>
    </location>
</feature>
<evidence type="ECO:0000256" key="1">
    <source>
        <dbReference type="ARBA" id="ARBA00004266"/>
    </source>
</evidence>
<dbReference type="InterPro" id="IPR011009">
    <property type="entry name" value="Kinase-like_dom_sf"/>
</dbReference>
<dbReference type="Pfam" id="PF16797">
    <property type="entry name" value="Fungal_KA1"/>
    <property type="match status" value="1"/>
</dbReference>
<gene>
    <name evidence="14" type="ORF">SAMD00023353_2300140</name>
</gene>
<evidence type="ECO:0000256" key="11">
    <source>
        <dbReference type="ARBA" id="ARBA00048679"/>
    </source>
</evidence>
<feature type="compositionally biased region" description="Low complexity" evidence="12">
    <location>
        <begin position="578"/>
        <end position="591"/>
    </location>
</feature>
<feature type="compositionally biased region" description="Basic and acidic residues" evidence="12">
    <location>
        <begin position="790"/>
        <end position="801"/>
    </location>
</feature>
<feature type="region of interest" description="Disordered" evidence="12">
    <location>
        <begin position="936"/>
        <end position="973"/>
    </location>
</feature>
<feature type="region of interest" description="Disordered" evidence="12">
    <location>
        <begin position="109"/>
        <end position="130"/>
    </location>
</feature>
<evidence type="ECO:0000256" key="8">
    <source>
        <dbReference type="ARBA" id="ARBA00022777"/>
    </source>
</evidence>
<evidence type="ECO:0000259" key="13">
    <source>
        <dbReference type="PROSITE" id="PS50011"/>
    </source>
</evidence>
<dbReference type="AlphaFoldDB" id="A0A1W2TGK7"/>
<keyword evidence="6" id="KW-0808">Transferase</keyword>
<evidence type="ECO:0000256" key="3">
    <source>
        <dbReference type="ARBA" id="ARBA00012513"/>
    </source>
</evidence>
<evidence type="ECO:0000256" key="6">
    <source>
        <dbReference type="ARBA" id="ARBA00022679"/>
    </source>
</evidence>
<dbReference type="Gene3D" id="3.30.310.220">
    <property type="entry name" value="Fungal kinase associated-1 domain"/>
    <property type="match status" value="1"/>
</dbReference>
<feature type="compositionally biased region" description="Basic and acidic residues" evidence="12">
    <location>
        <begin position="695"/>
        <end position="705"/>
    </location>
</feature>
<dbReference type="GO" id="GO:0004674">
    <property type="term" value="F:protein serine/threonine kinase activity"/>
    <property type="evidence" value="ECO:0007669"/>
    <property type="project" value="UniProtKB-KW"/>
</dbReference>
<comment type="catalytic activity">
    <reaction evidence="11">
        <text>L-seryl-[protein] + ATP = O-phospho-L-seryl-[protein] + ADP + H(+)</text>
        <dbReference type="Rhea" id="RHEA:17989"/>
        <dbReference type="Rhea" id="RHEA-COMP:9863"/>
        <dbReference type="Rhea" id="RHEA-COMP:11604"/>
        <dbReference type="ChEBI" id="CHEBI:15378"/>
        <dbReference type="ChEBI" id="CHEBI:29999"/>
        <dbReference type="ChEBI" id="CHEBI:30616"/>
        <dbReference type="ChEBI" id="CHEBI:83421"/>
        <dbReference type="ChEBI" id="CHEBI:456216"/>
        <dbReference type="EC" id="2.7.11.1"/>
    </reaction>
</comment>
<dbReference type="PROSITE" id="PS50011">
    <property type="entry name" value="PROTEIN_KINASE_DOM"/>
    <property type="match status" value="1"/>
</dbReference>
<evidence type="ECO:0000256" key="12">
    <source>
        <dbReference type="SAM" id="MobiDB-lite"/>
    </source>
</evidence>
<feature type="compositionally biased region" description="Polar residues" evidence="12">
    <location>
        <begin position="936"/>
        <end position="945"/>
    </location>
</feature>
<comment type="similarity">
    <text evidence="2">Belongs to the protein kinase superfamily. CAMK Ser/Thr protein kinase family. NIM1 subfamily.</text>
</comment>
<dbReference type="InterPro" id="IPR008271">
    <property type="entry name" value="Ser/Thr_kinase_AS"/>
</dbReference>
<dbReference type="EMBL" id="DF977468">
    <property type="protein sequence ID" value="GAP87241.2"/>
    <property type="molecule type" value="Genomic_DNA"/>
</dbReference>
<dbReference type="STRING" id="77044.A0A1W2TGK7"/>
<feature type="region of interest" description="Disordered" evidence="12">
    <location>
        <begin position="578"/>
        <end position="713"/>
    </location>
</feature>
<dbReference type="PANTHER" id="PTHR24346">
    <property type="entry name" value="MAP/MICROTUBULE AFFINITY-REGULATING KINASE"/>
    <property type="match status" value="1"/>
</dbReference>
<feature type="compositionally biased region" description="Polar residues" evidence="12">
    <location>
        <begin position="681"/>
        <end position="693"/>
    </location>
</feature>
<comment type="catalytic activity">
    <reaction evidence="10">
        <text>L-threonyl-[protein] + ATP = O-phospho-L-threonyl-[protein] + ADP + H(+)</text>
        <dbReference type="Rhea" id="RHEA:46608"/>
        <dbReference type="Rhea" id="RHEA-COMP:11060"/>
        <dbReference type="Rhea" id="RHEA-COMP:11605"/>
        <dbReference type="ChEBI" id="CHEBI:15378"/>
        <dbReference type="ChEBI" id="CHEBI:30013"/>
        <dbReference type="ChEBI" id="CHEBI:30616"/>
        <dbReference type="ChEBI" id="CHEBI:61977"/>
        <dbReference type="ChEBI" id="CHEBI:456216"/>
        <dbReference type="EC" id="2.7.11.1"/>
    </reaction>
</comment>
<proteinExistence type="inferred from homology"/>
<organism evidence="14">
    <name type="scientific">Rosellinia necatrix</name>
    <name type="common">White root-rot fungus</name>
    <dbReference type="NCBI Taxonomy" id="77044"/>
    <lineage>
        <taxon>Eukaryota</taxon>
        <taxon>Fungi</taxon>
        <taxon>Dikarya</taxon>
        <taxon>Ascomycota</taxon>
        <taxon>Pezizomycotina</taxon>
        <taxon>Sordariomycetes</taxon>
        <taxon>Xylariomycetidae</taxon>
        <taxon>Xylariales</taxon>
        <taxon>Xylariaceae</taxon>
        <taxon>Rosellinia</taxon>
    </lineage>
</organism>
<dbReference type="GO" id="GO:0035556">
    <property type="term" value="P:intracellular signal transduction"/>
    <property type="evidence" value="ECO:0007669"/>
    <property type="project" value="TreeGrafter"/>
</dbReference>
<dbReference type="FunFam" id="1.10.510.10:FF:000394">
    <property type="entry name" value="Serine/threonine-protein kinase HSL1"/>
    <property type="match status" value="1"/>
</dbReference>
<feature type="compositionally biased region" description="Low complexity" evidence="12">
    <location>
        <begin position="777"/>
        <end position="786"/>
    </location>
</feature>
<dbReference type="PANTHER" id="PTHR24346:SF110">
    <property type="entry name" value="NON-SPECIFIC SERINE_THREONINE PROTEIN KINASE"/>
    <property type="match status" value="1"/>
</dbReference>
<dbReference type="Proteomes" id="UP000054516">
    <property type="component" value="Unassembled WGS sequence"/>
</dbReference>
<dbReference type="InterPro" id="IPR031850">
    <property type="entry name" value="Fungal_KA1_dom"/>
</dbReference>
<evidence type="ECO:0000256" key="10">
    <source>
        <dbReference type="ARBA" id="ARBA00047899"/>
    </source>
</evidence>
<dbReference type="Gene3D" id="1.10.510.10">
    <property type="entry name" value="Transferase(Phosphotransferase) domain 1"/>
    <property type="match status" value="1"/>
</dbReference>
<evidence type="ECO:0000256" key="7">
    <source>
        <dbReference type="ARBA" id="ARBA00022741"/>
    </source>
</evidence>
<dbReference type="OrthoDB" id="504170at2759"/>
<reference evidence="14" key="1">
    <citation type="submission" date="2016-03" db="EMBL/GenBank/DDBJ databases">
        <title>Draft genome sequence of Rosellinia necatrix.</title>
        <authorList>
            <person name="Kanematsu S."/>
        </authorList>
    </citation>
    <scope>NUCLEOTIDE SEQUENCE [LARGE SCALE GENOMIC DNA]</scope>
    <source>
        <strain evidence="14">W97</strain>
    </source>
</reference>
<keyword evidence="9" id="KW-0067">ATP-binding</keyword>
<dbReference type="PROSITE" id="PS00108">
    <property type="entry name" value="PROTEIN_KINASE_ST"/>
    <property type="match status" value="1"/>
</dbReference>
<dbReference type="Pfam" id="PF00069">
    <property type="entry name" value="Pkinase"/>
    <property type="match status" value="1"/>
</dbReference>
<keyword evidence="5" id="KW-0597">Phosphoprotein</keyword>
<dbReference type="InterPro" id="IPR000719">
    <property type="entry name" value="Prot_kinase_dom"/>
</dbReference>
<comment type="subcellular location">
    <subcellularLocation>
        <location evidence="1">Bud neck</location>
    </subcellularLocation>
</comment>
<keyword evidence="15" id="KW-1185">Reference proteome</keyword>
<feature type="region of interest" description="Disordered" evidence="12">
    <location>
        <begin position="1"/>
        <end position="70"/>
    </location>
</feature>
<dbReference type="GO" id="GO:0005940">
    <property type="term" value="C:septin ring"/>
    <property type="evidence" value="ECO:0007669"/>
    <property type="project" value="UniProtKB-ARBA"/>
</dbReference>
<sequence>MADRGYNKTRIHRAPLGDATDRVINTSPQKPGKQDRPPNPAPNPLRAHPVGVVPNKAPPRKCTDSPSDSAAADIKGYAIPEKAQHAPAVRATVPGADAACVDNRFSQISTSSGASSGKRKTHIGPWQLGRTLGKGSAARVRLARHQTTQDVVAVKILAKNMTQLAAAGSMAELDKWDRTRDEFNSQRHMPLSIEREVAVLKLIDHPHIVKLHDIWENRSEIYLILEYMDRGDMFSYINMYGPLPEFEMVGYFRQLLAALEYVHSFNICHRDLKPENILMKSNGLVKIADFGMAAIQQSPTHALRTSCGSPHYAAPELIARARYRGEKVDVWSMGCLLFVALSRQLPFDDPDGNVPRLLAKAQRGVYQVPAFFSKEARDLIAKMLTVDPSKRITTRKIWQHPLIRKYDGLDDLNDGGQVLNSRMNDRSKPVRPEELDMQILRQLKSMWHTFSEKQISMQLINTQPNDQKLFYWLLLNYREKKLENYDTDLACSPSDYHHLRPPNWKKKFTTAEFPSRHGRTPSRFTVISTVPTDGSIDESDNVTEGGATILSYDPYKSSRIMENAYASHAKIMVYRNGSTANNSTRSSTSHRGQGGSFRSTSNRSRQAKSGRRITAPAAMRASRQSLSSIQSGESTLYTRPVPKPKRGVNFSYARIQSGTQREEARAETNTAKNDALYNHGCASSLQSSRSVQDNKVPESSDERSRMGTKSMINASRVVQDTPYWNEEVREFSHSIARDCDDAFNSTLLDPKPCLGNRASEASSLGASGTADETLLSSRLTTLTPTPGKHVSIDPRPWDRRPLPPTPSTTASTRDELMMAKKRNGEEPEHCKSSAHTKLGVFELSGAVQARGLMGEDEVNRRISSAPIYSQYSTQWGKGKIPLPSIDEKAKEEARGNVSDKHRIVSAPVWYAKTGSVQMDDHTALEYLSRHNNTIRLVNSPSSKPYTESRVPQPHDSHQDISRGSVTYSQPNQQLNLRQRYKNDEPVSYAPDTQEDPLEDFTSSIAIKKKSSWFKRASKDREDVTNTRESLIPNRTDRLTCTSTNSSEDPTNNQPITKKSFNIAFWRNSKRQAQMQISQTGKLEYAMIKYELVLMKDIGSETDGMPDLKRTRVFRHSAGPSNDCGDQAATRNIEPQQNWLARLFRVKPATRYLCFIISRHRARQETAILLREWRKYGIRDVEVDKERNIVFARLGQPNCKSSPVGSVV</sequence>
<evidence type="ECO:0000313" key="15">
    <source>
        <dbReference type="Proteomes" id="UP000054516"/>
    </source>
</evidence>
<dbReference type="OMA" id="THVGPWQ"/>
<dbReference type="SMART" id="SM00220">
    <property type="entry name" value="S_TKc"/>
    <property type="match status" value="1"/>
</dbReference>
<evidence type="ECO:0000313" key="14">
    <source>
        <dbReference type="EMBL" id="GAP87241.2"/>
    </source>
</evidence>
<dbReference type="InterPro" id="IPR043024">
    <property type="entry name" value="KA1_sf_fungal"/>
</dbReference>
<feature type="domain" description="Protein kinase" evidence="13">
    <location>
        <begin position="126"/>
        <end position="403"/>
    </location>
</feature>
<dbReference type="EC" id="2.7.11.1" evidence="3"/>
<dbReference type="SUPFAM" id="SSF56112">
    <property type="entry name" value="Protein kinase-like (PK-like)"/>
    <property type="match status" value="1"/>
</dbReference>
<keyword evidence="7" id="KW-0547">Nucleotide-binding</keyword>
<evidence type="ECO:0000256" key="2">
    <source>
        <dbReference type="ARBA" id="ARBA00010791"/>
    </source>
</evidence>
<name>A0A1W2TGK7_ROSNE</name>
<keyword evidence="4" id="KW-0723">Serine/threonine-protein kinase</keyword>
<accession>A0A1W2TGK7</accession>
<feature type="region of interest" description="Disordered" evidence="12">
    <location>
        <begin position="777"/>
        <end position="814"/>
    </location>
</feature>